<dbReference type="SMART" id="SM00418">
    <property type="entry name" value="HTH_ARSR"/>
    <property type="match status" value="1"/>
</dbReference>
<dbReference type="InterPro" id="IPR036390">
    <property type="entry name" value="WH_DNA-bd_sf"/>
</dbReference>
<evidence type="ECO:0000256" key="2">
    <source>
        <dbReference type="ARBA" id="ARBA00023125"/>
    </source>
</evidence>
<dbReference type="GO" id="GO:0003677">
    <property type="term" value="F:DNA binding"/>
    <property type="evidence" value="ECO:0007669"/>
    <property type="project" value="UniProtKB-KW"/>
</dbReference>
<dbReference type="PANTHER" id="PTHR33154:SF18">
    <property type="entry name" value="ARSENICAL RESISTANCE OPERON REPRESSOR"/>
    <property type="match status" value="1"/>
</dbReference>
<proteinExistence type="predicted"/>
<dbReference type="InterPro" id="IPR051081">
    <property type="entry name" value="HTH_MetalResp_TranReg"/>
</dbReference>
<reference evidence="5" key="1">
    <citation type="journal article" date="2020" name="mSystems">
        <title>Genome- and Community-Level Interaction Insights into Carbon Utilization and Element Cycling Functions of Hydrothermarchaeota in Hydrothermal Sediment.</title>
        <authorList>
            <person name="Zhou Z."/>
            <person name="Liu Y."/>
            <person name="Xu W."/>
            <person name="Pan J."/>
            <person name="Luo Z.H."/>
            <person name="Li M."/>
        </authorList>
    </citation>
    <scope>NUCLEOTIDE SEQUENCE [LARGE SCALE GENOMIC DNA]</scope>
    <source>
        <strain evidence="5">SpSt-788</strain>
    </source>
</reference>
<evidence type="ECO:0000256" key="1">
    <source>
        <dbReference type="ARBA" id="ARBA00023015"/>
    </source>
</evidence>
<accession>A0A7C4AK90</accession>
<gene>
    <name evidence="5" type="ORF">ENV75_06820</name>
</gene>
<feature type="domain" description="HTH arsR-type" evidence="4">
    <location>
        <begin position="1"/>
        <end position="96"/>
    </location>
</feature>
<dbReference type="Pfam" id="PF01022">
    <property type="entry name" value="HTH_5"/>
    <property type="match status" value="1"/>
</dbReference>
<dbReference type="PROSITE" id="PS50987">
    <property type="entry name" value="HTH_ARSR_2"/>
    <property type="match status" value="1"/>
</dbReference>
<dbReference type="SUPFAM" id="SSF46785">
    <property type="entry name" value="Winged helix' DNA-binding domain"/>
    <property type="match status" value="1"/>
</dbReference>
<dbReference type="InterPro" id="IPR001845">
    <property type="entry name" value="HTH_ArsR_DNA-bd_dom"/>
</dbReference>
<evidence type="ECO:0000313" key="5">
    <source>
        <dbReference type="EMBL" id="HGH00137.1"/>
    </source>
</evidence>
<comment type="caution">
    <text evidence="5">The sequence shown here is derived from an EMBL/GenBank/DDBJ whole genome shotgun (WGS) entry which is preliminary data.</text>
</comment>
<keyword evidence="1" id="KW-0805">Transcription regulation</keyword>
<dbReference type="InterPro" id="IPR011991">
    <property type="entry name" value="ArsR-like_HTH"/>
</dbReference>
<keyword evidence="2" id="KW-0238">DNA-binding</keyword>
<evidence type="ECO:0000259" key="4">
    <source>
        <dbReference type="PROSITE" id="PS50987"/>
    </source>
</evidence>
<dbReference type="GO" id="GO:0003700">
    <property type="term" value="F:DNA-binding transcription factor activity"/>
    <property type="evidence" value="ECO:0007669"/>
    <property type="project" value="InterPro"/>
</dbReference>
<evidence type="ECO:0000256" key="3">
    <source>
        <dbReference type="ARBA" id="ARBA00023163"/>
    </source>
</evidence>
<organism evidence="5">
    <name type="scientific">Thermodesulfovibrio aggregans</name>
    <dbReference type="NCBI Taxonomy" id="86166"/>
    <lineage>
        <taxon>Bacteria</taxon>
        <taxon>Pseudomonadati</taxon>
        <taxon>Nitrospirota</taxon>
        <taxon>Thermodesulfovibrionia</taxon>
        <taxon>Thermodesulfovibrionales</taxon>
        <taxon>Thermodesulfovibrionaceae</taxon>
        <taxon>Thermodesulfovibrio</taxon>
    </lineage>
</organism>
<name>A0A7C4AK90_9BACT</name>
<dbReference type="PANTHER" id="PTHR33154">
    <property type="entry name" value="TRANSCRIPTIONAL REGULATOR, ARSR FAMILY"/>
    <property type="match status" value="1"/>
</dbReference>
<dbReference type="EMBL" id="DTHO01000072">
    <property type="protein sequence ID" value="HGH00137.1"/>
    <property type="molecule type" value="Genomic_DNA"/>
</dbReference>
<dbReference type="NCBIfam" id="NF033788">
    <property type="entry name" value="HTH_metalloreg"/>
    <property type="match status" value="1"/>
</dbReference>
<dbReference type="Gene3D" id="1.10.10.10">
    <property type="entry name" value="Winged helix-like DNA-binding domain superfamily/Winged helix DNA-binding domain"/>
    <property type="match status" value="1"/>
</dbReference>
<dbReference type="AlphaFoldDB" id="A0A7C4AK90"/>
<dbReference type="InterPro" id="IPR036388">
    <property type="entry name" value="WH-like_DNA-bd_sf"/>
</dbReference>
<protein>
    <submittedName>
        <fullName evidence="5">Metalloregulator ArsR/SmtB family transcription factor</fullName>
    </submittedName>
</protein>
<dbReference type="PRINTS" id="PR00778">
    <property type="entry name" value="HTHARSR"/>
</dbReference>
<dbReference type="CDD" id="cd00090">
    <property type="entry name" value="HTH_ARSR"/>
    <property type="match status" value="1"/>
</dbReference>
<sequence length="115" mass="13514">MQELIKIFKALSDETRLRILKLLQRGELCVCEIISALNMIQPKVSFHLAILRDAGLVKIRKRGKWIFYSLDDSDLFKRFLILSVIEKLPDEERKDLFDKGIPLLKIEETKEVEEK</sequence>
<keyword evidence="3" id="KW-0804">Transcription</keyword>